<keyword evidence="1" id="KW-1133">Transmembrane helix</keyword>
<protein>
    <submittedName>
        <fullName evidence="2">Uncharacterized protein</fullName>
    </submittedName>
</protein>
<sequence length="68" mass="8005">MNRFNHMSIRPLFPSLPRLSESAECRERPPEHRPRTNRLCTPSLPLPMPHTILFLFLALFIYKKATCI</sequence>
<comment type="caution">
    <text evidence="2">The sequence shown here is derived from an EMBL/GenBank/DDBJ whole genome shotgun (WGS) entry which is preliminary data.</text>
</comment>
<dbReference type="AlphaFoldDB" id="A0A9W4XID9"/>
<dbReference type="Proteomes" id="UP001152607">
    <property type="component" value="Unassembled WGS sequence"/>
</dbReference>
<name>A0A9W4XID9_9PLEO</name>
<evidence type="ECO:0000313" key="3">
    <source>
        <dbReference type="Proteomes" id="UP001152607"/>
    </source>
</evidence>
<dbReference type="EMBL" id="CAOQHR010000002">
    <property type="protein sequence ID" value="CAI6296181.1"/>
    <property type="molecule type" value="Genomic_DNA"/>
</dbReference>
<keyword evidence="1" id="KW-0812">Transmembrane</keyword>
<reference evidence="2" key="1">
    <citation type="submission" date="2023-01" db="EMBL/GenBank/DDBJ databases">
        <authorList>
            <person name="Van Ghelder C."/>
            <person name="Rancurel C."/>
        </authorList>
    </citation>
    <scope>NUCLEOTIDE SEQUENCE</scope>
    <source>
        <strain evidence="2">CNCM I-4278</strain>
    </source>
</reference>
<gene>
    <name evidence="2" type="ORF">PDIGIT_LOCUS2656</name>
</gene>
<accession>A0A9W4XID9</accession>
<proteinExistence type="predicted"/>
<evidence type="ECO:0000313" key="2">
    <source>
        <dbReference type="EMBL" id="CAI6296181.1"/>
    </source>
</evidence>
<organism evidence="2 3">
    <name type="scientific">Periconia digitata</name>
    <dbReference type="NCBI Taxonomy" id="1303443"/>
    <lineage>
        <taxon>Eukaryota</taxon>
        <taxon>Fungi</taxon>
        <taxon>Dikarya</taxon>
        <taxon>Ascomycota</taxon>
        <taxon>Pezizomycotina</taxon>
        <taxon>Dothideomycetes</taxon>
        <taxon>Pleosporomycetidae</taxon>
        <taxon>Pleosporales</taxon>
        <taxon>Massarineae</taxon>
        <taxon>Periconiaceae</taxon>
        <taxon>Periconia</taxon>
    </lineage>
</organism>
<evidence type="ECO:0000256" key="1">
    <source>
        <dbReference type="SAM" id="Phobius"/>
    </source>
</evidence>
<feature type="transmembrane region" description="Helical" evidence="1">
    <location>
        <begin position="44"/>
        <end position="62"/>
    </location>
</feature>
<keyword evidence="3" id="KW-1185">Reference proteome</keyword>
<keyword evidence="1" id="KW-0472">Membrane</keyword>